<accession>A0A560CVV8</accession>
<protein>
    <submittedName>
        <fullName evidence="2">Uncharacterized protein</fullName>
    </submittedName>
</protein>
<gene>
    <name evidence="2" type="ORF">FBZ96_1229</name>
</gene>
<feature type="region of interest" description="Disordered" evidence="1">
    <location>
        <begin position="1"/>
        <end position="23"/>
    </location>
</feature>
<evidence type="ECO:0000313" key="3">
    <source>
        <dbReference type="Proteomes" id="UP000319949"/>
    </source>
</evidence>
<dbReference type="OrthoDB" id="9941028at2"/>
<dbReference type="EMBL" id="VITK01000022">
    <property type="protein sequence ID" value="TWA88993.1"/>
    <property type="molecule type" value="Genomic_DNA"/>
</dbReference>
<reference evidence="2 3" key="1">
    <citation type="submission" date="2019-06" db="EMBL/GenBank/DDBJ databases">
        <title>Genomic Encyclopedia of Type Strains, Phase IV (KMG-V): Genome sequencing to study the core and pangenomes of soil and plant-associated prokaryotes.</title>
        <authorList>
            <person name="Whitman W."/>
        </authorList>
    </citation>
    <scope>NUCLEOTIDE SEQUENCE [LARGE SCALE GENOMIC DNA]</scope>
    <source>
        <strain evidence="2 3">BR 510</strain>
    </source>
</reference>
<dbReference type="Proteomes" id="UP000319949">
    <property type="component" value="Unassembled WGS sequence"/>
</dbReference>
<organism evidence="2 3">
    <name type="scientific">Bradyrhizobium stylosanthis</name>
    <dbReference type="NCBI Taxonomy" id="1803665"/>
    <lineage>
        <taxon>Bacteria</taxon>
        <taxon>Pseudomonadati</taxon>
        <taxon>Pseudomonadota</taxon>
        <taxon>Alphaproteobacteria</taxon>
        <taxon>Hyphomicrobiales</taxon>
        <taxon>Nitrobacteraceae</taxon>
        <taxon>Bradyrhizobium</taxon>
    </lineage>
</organism>
<proteinExistence type="predicted"/>
<evidence type="ECO:0000256" key="1">
    <source>
        <dbReference type="SAM" id="MobiDB-lite"/>
    </source>
</evidence>
<dbReference type="AlphaFoldDB" id="A0A560CVV8"/>
<comment type="caution">
    <text evidence="2">The sequence shown here is derived from an EMBL/GenBank/DDBJ whole genome shotgun (WGS) entry which is preliminary data.</text>
</comment>
<dbReference type="RefSeq" id="WP_145670316.1">
    <property type="nucleotide sequence ID" value="NZ_VITK01000022.1"/>
</dbReference>
<keyword evidence="3" id="KW-1185">Reference proteome</keyword>
<name>A0A560CVV8_9BRAD</name>
<sequence length="92" mass="9763">MSKAKPKGPTPSLIGGTNGRPKRITVQRRSECFRCHEELPAGVDCVAIPKLGGGYSSDRRICNACFILVLAKTAEDLADARKLVPEAAAVAL</sequence>
<evidence type="ECO:0000313" key="2">
    <source>
        <dbReference type="EMBL" id="TWA88993.1"/>
    </source>
</evidence>